<feature type="region of interest" description="Disordered" evidence="10">
    <location>
        <begin position="322"/>
        <end position="342"/>
    </location>
</feature>
<name>A0A8K0DGQ8_IGNLU</name>
<dbReference type="GO" id="GO:0003887">
    <property type="term" value="F:DNA-directed DNA polymerase activity"/>
    <property type="evidence" value="ECO:0007669"/>
    <property type="project" value="UniProtKB-KW"/>
</dbReference>
<dbReference type="GO" id="GO:0003676">
    <property type="term" value="F:nucleic acid binding"/>
    <property type="evidence" value="ECO:0007669"/>
    <property type="project" value="InterPro"/>
</dbReference>
<dbReference type="SUPFAM" id="SSF53098">
    <property type="entry name" value="Ribonuclease H-like"/>
    <property type="match status" value="1"/>
</dbReference>
<dbReference type="GO" id="GO:0006310">
    <property type="term" value="P:DNA recombination"/>
    <property type="evidence" value="ECO:0007669"/>
    <property type="project" value="UniProtKB-KW"/>
</dbReference>
<evidence type="ECO:0000256" key="5">
    <source>
        <dbReference type="ARBA" id="ARBA00022842"/>
    </source>
</evidence>
<dbReference type="InterPro" id="IPR001584">
    <property type="entry name" value="Integrase_cat-core"/>
</dbReference>
<dbReference type="PANTHER" id="PTHR42648">
    <property type="entry name" value="TRANSPOSASE, PUTATIVE-RELATED"/>
    <property type="match status" value="1"/>
</dbReference>
<evidence type="ECO:0000256" key="4">
    <source>
        <dbReference type="ARBA" id="ARBA00022801"/>
    </source>
</evidence>
<protein>
    <recommendedName>
        <fullName evidence="11">Integrase catalytic domain-containing protein</fullName>
    </recommendedName>
</protein>
<proteinExistence type="predicted"/>
<evidence type="ECO:0000256" key="9">
    <source>
        <dbReference type="ARBA" id="ARBA00023172"/>
    </source>
</evidence>
<keyword evidence="4" id="KW-0378">Hydrolase</keyword>
<dbReference type="Gene3D" id="3.30.420.10">
    <property type="entry name" value="Ribonuclease H-like superfamily/Ribonuclease H"/>
    <property type="match status" value="1"/>
</dbReference>
<feature type="domain" description="Integrase catalytic" evidence="11">
    <location>
        <begin position="121"/>
        <end position="243"/>
    </location>
</feature>
<keyword evidence="9" id="KW-0233">DNA recombination</keyword>
<gene>
    <name evidence="12" type="ORF">ILUMI_02276</name>
</gene>
<dbReference type="AlphaFoldDB" id="A0A8K0DGQ8"/>
<dbReference type="PANTHER" id="PTHR42648:SF11">
    <property type="entry name" value="TRANSPOSON TY4-P GAG-POL POLYPROTEIN"/>
    <property type="match status" value="1"/>
</dbReference>
<dbReference type="InterPro" id="IPR039537">
    <property type="entry name" value="Retrotran_Ty1/copia-like"/>
</dbReference>
<keyword evidence="6" id="KW-0229">DNA integration</keyword>
<evidence type="ECO:0000256" key="10">
    <source>
        <dbReference type="SAM" id="MobiDB-lite"/>
    </source>
</evidence>
<keyword evidence="13" id="KW-1185">Reference proteome</keyword>
<evidence type="ECO:0000256" key="1">
    <source>
        <dbReference type="ARBA" id="ARBA00022722"/>
    </source>
</evidence>
<reference evidence="12" key="1">
    <citation type="submission" date="2019-08" db="EMBL/GenBank/DDBJ databases">
        <title>The genome of the North American firefly Photinus pyralis.</title>
        <authorList>
            <consortium name="Photinus pyralis genome working group"/>
            <person name="Fallon T.R."/>
            <person name="Sander Lower S.E."/>
            <person name="Weng J.-K."/>
        </authorList>
    </citation>
    <scope>NUCLEOTIDE SEQUENCE</scope>
    <source>
        <strain evidence="12">TRF0915ILg1</strain>
        <tissue evidence="12">Whole body</tissue>
    </source>
</reference>
<evidence type="ECO:0000313" key="12">
    <source>
        <dbReference type="EMBL" id="KAF2903896.1"/>
    </source>
</evidence>
<evidence type="ECO:0000256" key="8">
    <source>
        <dbReference type="ARBA" id="ARBA00022932"/>
    </source>
</evidence>
<keyword evidence="8" id="KW-0548">Nucleotidyltransferase</keyword>
<dbReference type="InterPro" id="IPR036397">
    <property type="entry name" value="RNaseH_sf"/>
</dbReference>
<dbReference type="GO" id="GO:0016787">
    <property type="term" value="F:hydrolase activity"/>
    <property type="evidence" value="ECO:0007669"/>
    <property type="project" value="UniProtKB-KW"/>
</dbReference>
<evidence type="ECO:0000256" key="6">
    <source>
        <dbReference type="ARBA" id="ARBA00022908"/>
    </source>
</evidence>
<feature type="compositionally biased region" description="Basic and acidic residues" evidence="10">
    <location>
        <begin position="330"/>
        <end position="342"/>
    </location>
</feature>
<dbReference type="InterPro" id="IPR012337">
    <property type="entry name" value="RNaseH-like_sf"/>
</dbReference>
<dbReference type="GO" id="GO:0003964">
    <property type="term" value="F:RNA-directed DNA polymerase activity"/>
    <property type="evidence" value="ECO:0007669"/>
    <property type="project" value="UniProtKB-KW"/>
</dbReference>
<organism evidence="12 13">
    <name type="scientific">Ignelater luminosus</name>
    <name type="common">Cucubano</name>
    <name type="synonym">Pyrophorus luminosus</name>
    <dbReference type="NCBI Taxonomy" id="2038154"/>
    <lineage>
        <taxon>Eukaryota</taxon>
        <taxon>Metazoa</taxon>
        <taxon>Ecdysozoa</taxon>
        <taxon>Arthropoda</taxon>
        <taxon>Hexapoda</taxon>
        <taxon>Insecta</taxon>
        <taxon>Pterygota</taxon>
        <taxon>Neoptera</taxon>
        <taxon>Endopterygota</taxon>
        <taxon>Coleoptera</taxon>
        <taxon>Polyphaga</taxon>
        <taxon>Elateriformia</taxon>
        <taxon>Elateroidea</taxon>
        <taxon>Elateridae</taxon>
        <taxon>Agrypninae</taxon>
        <taxon>Pyrophorini</taxon>
        <taxon>Ignelater</taxon>
    </lineage>
</organism>
<keyword evidence="8" id="KW-0239">DNA-directed DNA polymerase</keyword>
<sequence>MEKGLKRSYQRFKYSIEDLQAAVEAVQNGVLTRASVTEANISNWFDDLRKYLEEEKALDVLDDPDQIYNADETGVRLCPKTEKRFRLMILLEEKGCTEAVETDFDSVQDAIKKEKLQKKTRRQSPLLFHVLVDKYERKSTSSQLQLRKRLLQLKYEGQIRDINTYKADCAIQETKDEDAVFLMGNDEPSEGVTSLRCDNSPKYINEEFKKYSEEKGIRIENAISYSSQLNGKAERMTQTLLEMAQCLIVDKQWFGYKPDYQKIRLFWFTTYLYIPSERRKKLDEKTITCRNVIFDENMKTDRDEILDSKDLEMKIKMKILNKKQYGNNEPQEREQRKPNLNG</sequence>
<evidence type="ECO:0000313" key="13">
    <source>
        <dbReference type="Proteomes" id="UP000801492"/>
    </source>
</evidence>
<keyword evidence="8" id="KW-0808">Transferase</keyword>
<dbReference type="Proteomes" id="UP000801492">
    <property type="component" value="Unassembled WGS sequence"/>
</dbReference>
<dbReference type="GO" id="GO:0046872">
    <property type="term" value="F:metal ion binding"/>
    <property type="evidence" value="ECO:0007669"/>
    <property type="project" value="UniProtKB-KW"/>
</dbReference>
<dbReference type="PROSITE" id="PS50994">
    <property type="entry name" value="INTEGRASE"/>
    <property type="match status" value="1"/>
</dbReference>
<dbReference type="EMBL" id="VTPC01000909">
    <property type="protein sequence ID" value="KAF2903896.1"/>
    <property type="molecule type" value="Genomic_DNA"/>
</dbReference>
<accession>A0A8K0DGQ8</accession>
<evidence type="ECO:0000256" key="7">
    <source>
        <dbReference type="ARBA" id="ARBA00022918"/>
    </source>
</evidence>
<keyword evidence="1" id="KW-0540">Nuclease</keyword>
<dbReference type="GO" id="GO:0004519">
    <property type="term" value="F:endonuclease activity"/>
    <property type="evidence" value="ECO:0007669"/>
    <property type="project" value="UniProtKB-KW"/>
</dbReference>
<keyword evidence="2" id="KW-0479">Metal-binding</keyword>
<comment type="caution">
    <text evidence="12">The sequence shown here is derived from an EMBL/GenBank/DDBJ whole genome shotgun (WGS) entry which is preliminary data.</text>
</comment>
<keyword evidence="3" id="KW-0255">Endonuclease</keyword>
<evidence type="ECO:0000256" key="3">
    <source>
        <dbReference type="ARBA" id="ARBA00022759"/>
    </source>
</evidence>
<dbReference type="GO" id="GO:0015074">
    <property type="term" value="P:DNA integration"/>
    <property type="evidence" value="ECO:0007669"/>
    <property type="project" value="UniProtKB-KW"/>
</dbReference>
<keyword evidence="5" id="KW-0460">Magnesium</keyword>
<evidence type="ECO:0000256" key="2">
    <source>
        <dbReference type="ARBA" id="ARBA00022723"/>
    </source>
</evidence>
<evidence type="ECO:0000259" key="11">
    <source>
        <dbReference type="PROSITE" id="PS50994"/>
    </source>
</evidence>
<keyword evidence="7" id="KW-0695">RNA-directed DNA polymerase</keyword>